<organism evidence="1">
    <name type="scientific">Tanacetum cinerariifolium</name>
    <name type="common">Dalmatian daisy</name>
    <name type="synonym">Chrysanthemum cinerariifolium</name>
    <dbReference type="NCBI Taxonomy" id="118510"/>
    <lineage>
        <taxon>Eukaryota</taxon>
        <taxon>Viridiplantae</taxon>
        <taxon>Streptophyta</taxon>
        <taxon>Embryophyta</taxon>
        <taxon>Tracheophyta</taxon>
        <taxon>Spermatophyta</taxon>
        <taxon>Magnoliopsida</taxon>
        <taxon>eudicotyledons</taxon>
        <taxon>Gunneridae</taxon>
        <taxon>Pentapetalae</taxon>
        <taxon>asterids</taxon>
        <taxon>campanulids</taxon>
        <taxon>Asterales</taxon>
        <taxon>Asteraceae</taxon>
        <taxon>Asteroideae</taxon>
        <taxon>Anthemideae</taxon>
        <taxon>Anthemidinae</taxon>
        <taxon>Tanacetum</taxon>
    </lineage>
</organism>
<dbReference type="EMBL" id="BKCJ010405318">
    <property type="protein sequence ID" value="GFA32829.1"/>
    <property type="molecule type" value="Genomic_DNA"/>
</dbReference>
<reference evidence="1" key="1">
    <citation type="journal article" date="2019" name="Sci. Rep.">
        <title>Draft genome of Tanacetum cinerariifolium, the natural source of mosquito coil.</title>
        <authorList>
            <person name="Yamashiro T."/>
            <person name="Shiraishi A."/>
            <person name="Satake H."/>
            <person name="Nakayama K."/>
        </authorList>
    </citation>
    <scope>NUCLEOTIDE SEQUENCE</scope>
</reference>
<proteinExistence type="predicted"/>
<name>A0A699JG05_TANCI</name>
<gene>
    <name evidence="1" type="ORF">Tci_604801</name>
</gene>
<accession>A0A699JG05</accession>
<dbReference type="AlphaFoldDB" id="A0A699JG05"/>
<feature type="non-terminal residue" evidence="1">
    <location>
        <position position="1"/>
    </location>
</feature>
<evidence type="ECO:0000313" key="1">
    <source>
        <dbReference type="EMBL" id="GFA32829.1"/>
    </source>
</evidence>
<sequence length="1048" mass="114515">AHTVAVAQIDVVAHADFVAVIQRRRTGHGQQHAVEQLDPATVALQQRGQTTANAEVDPRAAVRGVVIPQVIALAVGDHFQRQLIVVTQKDRPLAVLRNFRGLAQDVSNREAVFLCHRHVHARHQREVKGHVAFVAVLALAIAEVHLRVFRPLVGFGQQHAVRVVGVDLGTNLLEDLMGLRQVFVVGAIALDQVRDRVQTQAVDAHVQPIAHDLDDRLHHLRVVEVQVRLVGIETVPEVLLGDRVPRPVGLLGVEKDDPGAVILLRVIGPDVEIPRLGALLGMTRALEPGVLVRGVVDDQLSDHPQTALVCLGDEFLRIGHGAVVAVYATVLGDVIAIVAPWRRVERQQPDGVDAQRGDVVELGDQARKSGSSIKAALRGFFAMTTSFELLVCGLDAPDAERLVGRVQACPLGFAIPGPGVAGHQVFAQRGSVVRQPHFPQRQFKMAFLHVARVQVDGDEDEVAAVRRALAEVQNVVVVRGVDLQAQVGLQRRVLTTDAVELGDLGNDIAGRGKVARTDLVLLRVQKRRVDVRRVNKKVRTVAFAPWRFIELGEVLAQFGLGVAPSEIGVALGVADLAQARHHGRLGERLRQEHHFRVLAAHVGDHPLPERQRFGVGVVDAENLHALLHPAEDHVTQFGPQARDSIRRIEVDVDDVLVFLRRVFRVADGAVGAPREPARMLFEPQVVLRALNGEIECDFQAVFGCSRDQLAEVFAGTELRVNGVMPAVCAADRVRASRIIRPGGQRVVRTFAVGPANRMNWREIQHVKAHVADHRQAAVNVFKSAVAFLVVGDRAREQLIPTGELRQFALHVQRKFQAATEECVVVRLGHHGGGLAVQQQGDFSLVIRGLTQSLDQAVELTTQLHRAALGGVHKMQAPFFKFQIDAHARGVLLFQFVAVAAELIDPGFQTVDVAGEGRRSEFADPAVVAQFTHGHRLPLLVVHCAIKNAHRHFVVAVCVDFAGNRNRLTDNGLGRKLTVIDHRLGVLDNDARQLQGLGQGYRVDRVQNIVGQGIRTVWLIISHIHRASLLTPRDARWGAPIASASLSIT</sequence>
<comment type="caution">
    <text evidence="1">The sequence shown here is derived from an EMBL/GenBank/DDBJ whole genome shotgun (WGS) entry which is preliminary data.</text>
</comment>
<protein>
    <submittedName>
        <fullName evidence="1">Uncharacterized protein</fullName>
    </submittedName>
</protein>